<feature type="domain" description="tRNAHis guanylyltransferase catalytic" evidence="11">
    <location>
        <begin position="9"/>
        <end position="129"/>
    </location>
</feature>
<evidence type="ECO:0000256" key="7">
    <source>
        <dbReference type="ARBA" id="ARBA00022723"/>
    </source>
</evidence>
<dbReference type="OrthoDB" id="4547336at2"/>
<sequence length="266" mass="30976">MKFDELDAKMRVYETARDRCIVPGMYIVARIDGRGFTRLTKELHAFEAPFDERFRDYMSDTVKHLMQCGFNIIYGYTQSDEISLLFHIDETAFSRKTRKYISILSGEASAKFSTLLGGVATFDCRLSELPGRQLVVDYFRWRNEDAHRNALNTHCYWRLRKDNYNRNEATARITGMSIAAKNELLFNYGINFNDLPDWQKRGIGIYWTSAQHEGVNPHTGQAVTVKRRELHTEYHLPMREAYSDFIETLISRNEKQNTLNISAGDN</sequence>
<evidence type="ECO:0000259" key="11">
    <source>
        <dbReference type="Pfam" id="PF04446"/>
    </source>
</evidence>
<dbReference type="EMBL" id="PYGD01000006">
    <property type="protein sequence ID" value="PSK91128.1"/>
    <property type="molecule type" value="Genomic_DNA"/>
</dbReference>
<dbReference type="EC" id="2.7.7.79" evidence="3"/>
<evidence type="ECO:0000256" key="8">
    <source>
        <dbReference type="ARBA" id="ARBA00022741"/>
    </source>
</evidence>
<dbReference type="Gene3D" id="3.30.70.3000">
    <property type="match status" value="1"/>
</dbReference>
<reference evidence="13 14" key="1">
    <citation type="submission" date="2018-03" db="EMBL/GenBank/DDBJ databases">
        <title>Genomic Encyclopedia of Type Strains, Phase III (KMG-III): the genomes of soil and plant-associated and newly described type strains.</title>
        <authorList>
            <person name="Whitman W."/>
        </authorList>
    </citation>
    <scope>NUCLEOTIDE SEQUENCE [LARGE SCALE GENOMIC DNA]</scope>
    <source>
        <strain evidence="13 14">CGMCC 1.12700</strain>
    </source>
</reference>
<keyword evidence="8" id="KW-0547">Nucleotide-binding</keyword>
<evidence type="ECO:0000256" key="9">
    <source>
        <dbReference type="ARBA" id="ARBA00022842"/>
    </source>
</evidence>
<comment type="caution">
    <text evidence="13">The sequence shown here is derived from an EMBL/GenBank/DDBJ whole genome shotgun (WGS) entry which is preliminary data.</text>
</comment>
<comment type="cofactor">
    <cofactor evidence="1">
        <name>Mg(2+)</name>
        <dbReference type="ChEBI" id="CHEBI:18420"/>
    </cofactor>
</comment>
<dbReference type="InterPro" id="IPR025845">
    <property type="entry name" value="Thg1_C_dom"/>
</dbReference>
<dbReference type="RefSeq" id="WP_106523733.1">
    <property type="nucleotide sequence ID" value="NZ_PYGD01000006.1"/>
</dbReference>
<evidence type="ECO:0000256" key="10">
    <source>
        <dbReference type="ARBA" id="ARBA00023134"/>
    </source>
</evidence>
<name>A0A2P8D1N4_9BACT</name>
<dbReference type="InterPro" id="IPR038469">
    <property type="entry name" value="tRNAHis_GuaTrfase_Thg1_sf"/>
</dbReference>
<dbReference type="GO" id="GO:0008193">
    <property type="term" value="F:tRNA guanylyltransferase activity"/>
    <property type="evidence" value="ECO:0007669"/>
    <property type="project" value="UniProtKB-EC"/>
</dbReference>
<dbReference type="GO" id="GO:0005525">
    <property type="term" value="F:GTP binding"/>
    <property type="evidence" value="ECO:0007669"/>
    <property type="project" value="UniProtKB-KW"/>
</dbReference>
<keyword evidence="4 13" id="KW-0808">Transferase</keyword>
<dbReference type="Proteomes" id="UP000240572">
    <property type="component" value="Unassembled WGS sequence"/>
</dbReference>
<evidence type="ECO:0000256" key="1">
    <source>
        <dbReference type="ARBA" id="ARBA00001946"/>
    </source>
</evidence>
<gene>
    <name evidence="13" type="ORF">B0I18_106139</name>
</gene>
<evidence type="ECO:0000313" key="14">
    <source>
        <dbReference type="Proteomes" id="UP000240572"/>
    </source>
</evidence>
<keyword evidence="7" id="KW-0479">Metal-binding</keyword>
<keyword evidence="9" id="KW-0460">Magnesium</keyword>
<dbReference type="Pfam" id="PF04446">
    <property type="entry name" value="Thg1"/>
    <property type="match status" value="1"/>
</dbReference>
<feature type="domain" description="Thg1 C-terminal" evidence="12">
    <location>
        <begin position="135"/>
        <end position="226"/>
    </location>
</feature>
<keyword evidence="5" id="KW-0819">tRNA processing</keyword>
<dbReference type="GO" id="GO:0006400">
    <property type="term" value="P:tRNA modification"/>
    <property type="evidence" value="ECO:0007669"/>
    <property type="project" value="InterPro"/>
</dbReference>
<evidence type="ECO:0000256" key="6">
    <source>
        <dbReference type="ARBA" id="ARBA00022695"/>
    </source>
</evidence>
<dbReference type="GO" id="GO:0000287">
    <property type="term" value="F:magnesium ion binding"/>
    <property type="evidence" value="ECO:0007669"/>
    <property type="project" value="InterPro"/>
</dbReference>
<proteinExistence type="inferred from homology"/>
<evidence type="ECO:0000259" key="12">
    <source>
        <dbReference type="Pfam" id="PF14413"/>
    </source>
</evidence>
<dbReference type="PANTHER" id="PTHR12729">
    <property type="entry name" value="TRNA(HIS) GUANYLYLTRANSFERASE-RELATED"/>
    <property type="match status" value="1"/>
</dbReference>
<protein>
    <recommendedName>
        <fullName evidence="3">tRNA(His) guanylyltransferase</fullName>
        <ecNumber evidence="3">2.7.7.79</ecNumber>
    </recommendedName>
</protein>
<accession>A0A2P8D1N4</accession>
<evidence type="ECO:0000256" key="3">
    <source>
        <dbReference type="ARBA" id="ARBA00012511"/>
    </source>
</evidence>
<organism evidence="13 14">
    <name type="scientific">Taibaiella chishuiensis</name>
    <dbReference type="NCBI Taxonomy" id="1434707"/>
    <lineage>
        <taxon>Bacteria</taxon>
        <taxon>Pseudomonadati</taxon>
        <taxon>Bacteroidota</taxon>
        <taxon>Chitinophagia</taxon>
        <taxon>Chitinophagales</taxon>
        <taxon>Chitinophagaceae</taxon>
        <taxon>Taibaiella</taxon>
    </lineage>
</organism>
<evidence type="ECO:0000313" key="13">
    <source>
        <dbReference type="EMBL" id="PSK91128.1"/>
    </source>
</evidence>
<dbReference type="AlphaFoldDB" id="A0A2P8D1N4"/>
<keyword evidence="6 13" id="KW-0548">Nucleotidyltransferase</keyword>
<keyword evidence="14" id="KW-1185">Reference proteome</keyword>
<dbReference type="InterPro" id="IPR007537">
    <property type="entry name" value="tRNAHis_GuaTrfase_Thg1"/>
</dbReference>
<evidence type="ECO:0000256" key="5">
    <source>
        <dbReference type="ARBA" id="ARBA00022694"/>
    </source>
</evidence>
<dbReference type="Pfam" id="PF14413">
    <property type="entry name" value="Thg1C"/>
    <property type="match status" value="1"/>
</dbReference>
<comment type="similarity">
    <text evidence="2">Belongs to the tRNA(His) guanylyltransferase family.</text>
</comment>
<keyword evidence="10" id="KW-0342">GTP-binding</keyword>
<dbReference type="InterPro" id="IPR024956">
    <property type="entry name" value="tRNAHis_GuaTrfase_cat"/>
</dbReference>
<evidence type="ECO:0000256" key="2">
    <source>
        <dbReference type="ARBA" id="ARBA00010113"/>
    </source>
</evidence>
<dbReference type="PANTHER" id="PTHR12729:SF6">
    <property type="entry name" value="TRNA(HIS) GUANYLYLTRANSFERASE-RELATED"/>
    <property type="match status" value="1"/>
</dbReference>
<evidence type="ECO:0000256" key="4">
    <source>
        <dbReference type="ARBA" id="ARBA00022679"/>
    </source>
</evidence>